<comment type="caution">
    <text evidence="3">The sequence shown here is derived from an EMBL/GenBank/DDBJ whole genome shotgun (WGS) entry which is preliminary data.</text>
</comment>
<feature type="coiled-coil region" evidence="1">
    <location>
        <begin position="290"/>
        <end position="378"/>
    </location>
</feature>
<organism evidence="3 4">
    <name type="scientific">Symbiodinium natans</name>
    <dbReference type="NCBI Taxonomy" id="878477"/>
    <lineage>
        <taxon>Eukaryota</taxon>
        <taxon>Sar</taxon>
        <taxon>Alveolata</taxon>
        <taxon>Dinophyceae</taxon>
        <taxon>Suessiales</taxon>
        <taxon>Symbiodiniaceae</taxon>
        <taxon>Symbiodinium</taxon>
    </lineage>
</organism>
<dbReference type="EMBL" id="CAJNDS010002064">
    <property type="protein sequence ID" value="CAE7300057.1"/>
    <property type="molecule type" value="Genomic_DNA"/>
</dbReference>
<dbReference type="OrthoDB" id="439589at2759"/>
<evidence type="ECO:0000313" key="4">
    <source>
        <dbReference type="Proteomes" id="UP000604046"/>
    </source>
</evidence>
<evidence type="ECO:0000256" key="2">
    <source>
        <dbReference type="SAM" id="MobiDB-lite"/>
    </source>
</evidence>
<accession>A0A812N9B0</accession>
<dbReference type="Proteomes" id="UP000604046">
    <property type="component" value="Unassembled WGS sequence"/>
</dbReference>
<feature type="compositionally biased region" description="Pro residues" evidence="2">
    <location>
        <begin position="391"/>
        <end position="407"/>
    </location>
</feature>
<keyword evidence="1" id="KW-0175">Coiled coil</keyword>
<evidence type="ECO:0000313" key="3">
    <source>
        <dbReference type="EMBL" id="CAE7300057.1"/>
    </source>
</evidence>
<dbReference type="AlphaFoldDB" id="A0A812N9B0"/>
<keyword evidence="4" id="KW-1185">Reference proteome</keyword>
<gene>
    <name evidence="3" type="primary">SLC8A1</name>
    <name evidence="3" type="ORF">SNAT2548_LOCUS15789</name>
</gene>
<feature type="region of interest" description="Disordered" evidence="2">
    <location>
        <begin position="386"/>
        <end position="407"/>
    </location>
</feature>
<name>A0A812N9B0_9DINO</name>
<protein>
    <submittedName>
        <fullName evidence="3">SLC8A1 protein</fullName>
    </submittedName>
</protein>
<evidence type="ECO:0000256" key="1">
    <source>
        <dbReference type="SAM" id="Coils"/>
    </source>
</evidence>
<proteinExistence type="predicted"/>
<sequence length="407" mass="44437">MATERADQEVERSADGQSLLTHKCVHASPATDECPMECVARDRRHTLEEEQYVKPGSALDYARYCYHNCVPQVLINGGQCANLNSANKTGGGFDLPKAPKWSPGDLKEPAKQTASEAKSVEAAADAVAKEELKKVSWDLRGIVVERTRAEAGAAAARMAYAAERAKLHSQEIKRSTKMLDRVKTAVVEQSKTYEPDFQLSEANASAAAEAVAQSYNALKKAKASLRKVGERTRELTKTMVQDAAAQSAQMEAESYVRRMHLDETTAYRRQVANTAAFPYVSAVATGVQRIAEYEQAAAAAEQVAREAKVKMDRVQQEADKIAEAGDRIAAGMKRREATTLRHQAEDAEAEAAKYRATADQARESAQQWQEAAEKVAAQVAFQYDQSVATTPTPPPIVALPQPPPDMR</sequence>
<reference evidence="3" key="1">
    <citation type="submission" date="2021-02" db="EMBL/GenBank/DDBJ databases">
        <authorList>
            <person name="Dougan E. K."/>
            <person name="Rhodes N."/>
            <person name="Thang M."/>
            <person name="Chan C."/>
        </authorList>
    </citation>
    <scope>NUCLEOTIDE SEQUENCE</scope>
</reference>